<evidence type="ECO:0000313" key="3">
    <source>
        <dbReference type="Proteomes" id="UP001153069"/>
    </source>
</evidence>
<name>A0A9N8EN40_9STRA</name>
<feature type="chain" id="PRO_5040387835" description="Secreted protein" evidence="1">
    <location>
        <begin position="23"/>
        <end position="130"/>
    </location>
</feature>
<feature type="signal peptide" evidence="1">
    <location>
        <begin position="1"/>
        <end position="22"/>
    </location>
</feature>
<organism evidence="2 3">
    <name type="scientific">Seminavis robusta</name>
    <dbReference type="NCBI Taxonomy" id="568900"/>
    <lineage>
        <taxon>Eukaryota</taxon>
        <taxon>Sar</taxon>
        <taxon>Stramenopiles</taxon>
        <taxon>Ochrophyta</taxon>
        <taxon>Bacillariophyta</taxon>
        <taxon>Bacillariophyceae</taxon>
        <taxon>Bacillariophycidae</taxon>
        <taxon>Naviculales</taxon>
        <taxon>Naviculaceae</taxon>
        <taxon>Seminavis</taxon>
    </lineage>
</organism>
<sequence length="130" mass="14843">MVDISSDAAVVLFLLMWTFSSSNHSISRSWYCREEDAQQQGVDWKQGTQSTRKRDTRRHGDRKIGCLVQIKAHDGSAFCFGDSSGQVVDCNLQRGHWMRRTRRRDESITMVDEAWLLSAVGCRLSAVGFR</sequence>
<accession>A0A9N8EN40</accession>
<keyword evidence="3" id="KW-1185">Reference proteome</keyword>
<dbReference type="AlphaFoldDB" id="A0A9N8EN40"/>
<reference evidence="2" key="1">
    <citation type="submission" date="2020-06" db="EMBL/GenBank/DDBJ databases">
        <authorList>
            <consortium name="Plant Systems Biology data submission"/>
        </authorList>
    </citation>
    <scope>NUCLEOTIDE SEQUENCE</scope>
    <source>
        <strain evidence="2">D6</strain>
    </source>
</reference>
<evidence type="ECO:0000256" key="1">
    <source>
        <dbReference type="SAM" id="SignalP"/>
    </source>
</evidence>
<dbReference type="EMBL" id="CAICTM010001203">
    <property type="protein sequence ID" value="CAB9521540.1"/>
    <property type="molecule type" value="Genomic_DNA"/>
</dbReference>
<dbReference type="Proteomes" id="UP001153069">
    <property type="component" value="Unassembled WGS sequence"/>
</dbReference>
<keyword evidence="1" id="KW-0732">Signal</keyword>
<evidence type="ECO:0008006" key="4">
    <source>
        <dbReference type="Google" id="ProtNLM"/>
    </source>
</evidence>
<evidence type="ECO:0000313" key="2">
    <source>
        <dbReference type="EMBL" id="CAB9521540.1"/>
    </source>
</evidence>
<comment type="caution">
    <text evidence="2">The sequence shown here is derived from an EMBL/GenBank/DDBJ whole genome shotgun (WGS) entry which is preliminary data.</text>
</comment>
<proteinExistence type="predicted"/>
<gene>
    <name evidence="2" type="ORF">SEMRO_1205_G252320.1</name>
</gene>
<protein>
    <recommendedName>
        <fullName evidence="4">Secreted protein</fullName>
    </recommendedName>
</protein>